<name>A0A840C0T3_9HYPH</name>
<keyword evidence="2" id="KW-1185">Reference proteome</keyword>
<dbReference type="EMBL" id="JACIEN010000003">
    <property type="protein sequence ID" value="MBB4017592.1"/>
    <property type="molecule type" value="Genomic_DNA"/>
</dbReference>
<comment type="caution">
    <text evidence="1">The sequence shown here is derived from an EMBL/GenBank/DDBJ whole genome shotgun (WGS) entry which is preliminary data.</text>
</comment>
<proteinExistence type="predicted"/>
<accession>A0A840C0T3</accession>
<evidence type="ECO:0000313" key="2">
    <source>
        <dbReference type="Proteomes" id="UP000577362"/>
    </source>
</evidence>
<gene>
    <name evidence="1" type="ORF">GGR16_002626</name>
</gene>
<dbReference type="AlphaFoldDB" id="A0A840C0T3"/>
<protein>
    <submittedName>
        <fullName evidence="1">Uncharacterized protein</fullName>
    </submittedName>
</protein>
<dbReference type="RefSeq" id="WP_156332649.1">
    <property type="nucleotide sequence ID" value="NZ_JACIEN010000003.1"/>
</dbReference>
<sequence length="56" mass="6483">MTLTARLVDAERFARVKQDIMAKYDALPRHIRDLLKDPEGLYYGTGLTKRATRNTM</sequence>
<reference evidence="1 2" key="1">
    <citation type="submission" date="2020-08" db="EMBL/GenBank/DDBJ databases">
        <title>Genomic Encyclopedia of Type Strains, Phase IV (KMG-IV): sequencing the most valuable type-strain genomes for metagenomic binning, comparative biology and taxonomic classification.</title>
        <authorList>
            <person name="Goeker M."/>
        </authorList>
    </citation>
    <scope>NUCLEOTIDE SEQUENCE [LARGE SCALE GENOMIC DNA]</scope>
    <source>
        <strain evidence="1 2">DSM 103737</strain>
    </source>
</reference>
<evidence type="ECO:0000313" key="1">
    <source>
        <dbReference type="EMBL" id="MBB4017592.1"/>
    </source>
</evidence>
<dbReference type="Proteomes" id="UP000577362">
    <property type="component" value="Unassembled WGS sequence"/>
</dbReference>
<organism evidence="1 2">
    <name type="scientific">Chelatococcus caeni</name>
    <dbReference type="NCBI Taxonomy" id="1348468"/>
    <lineage>
        <taxon>Bacteria</taxon>
        <taxon>Pseudomonadati</taxon>
        <taxon>Pseudomonadota</taxon>
        <taxon>Alphaproteobacteria</taxon>
        <taxon>Hyphomicrobiales</taxon>
        <taxon>Chelatococcaceae</taxon>
        <taxon>Chelatococcus</taxon>
    </lineage>
</organism>